<evidence type="ECO:0000313" key="2">
    <source>
        <dbReference type="EMBL" id="MEJ8816113.1"/>
    </source>
</evidence>
<keyword evidence="1" id="KW-0472">Membrane</keyword>
<organism evidence="2 3">
    <name type="scientific">Variovorax ureilyticus</name>
    <dbReference type="NCBI Taxonomy" id="1836198"/>
    <lineage>
        <taxon>Bacteria</taxon>
        <taxon>Pseudomonadati</taxon>
        <taxon>Pseudomonadota</taxon>
        <taxon>Betaproteobacteria</taxon>
        <taxon>Burkholderiales</taxon>
        <taxon>Comamonadaceae</taxon>
        <taxon>Variovorax</taxon>
    </lineage>
</organism>
<comment type="caution">
    <text evidence="2">The sequence shown here is derived from an EMBL/GenBank/DDBJ whole genome shotgun (WGS) entry which is preliminary data.</text>
</comment>
<keyword evidence="1" id="KW-0812">Transmembrane</keyword>
<reference evidence="2 3" key="1">
    <citation type="submission" date="2024-03" db="EMBL/GenBank/DDBJ databases">
        <title>Novel species of the genus Variovorax.</title>
        <authorList>
            <person name="Liu Q."/>
            <person name="Xin Y.-H."/>
        </authorList>
    </citation>
    <scope>NUCLEOTIDE SEQUENCE [LARGE SCALE GENOMIC DNA]</scope>
    <source>
        <strain evidence="2 3">KACC 18899</strain>
    </source>
</reference>
<proteinExistence type="predicted"/>
<name>A0ABU8VR11_9BURK</name>
<keyword evidence="1" id="KW-1133">Transmembrane helix</keyword>
<accession>A0ABU8VR11</accession>
<dbReference type="Proteomes" id="UP001365846">
    <property type="component" value="Unassembled WGS sequence"/>
</dbReference>
<evidence type="ECO:0000313" key="3">
    <source>
        <dbReference type="Proteomes" id="UP001365846"/>
    </source>
</evidence>
<keyword evidence="3" id="KW-1185">Reference proteome</keyword>
<gene>
    <name evidence="2" type="ORF">WKW77_34035</name>
</gene>
<protein>
    <submittedName>
        <fullName evidence="2">Uncharacterized protein</fullName>
    </submittedName>
</protein>
<sequence length="52" mass="5877">MISEFGEHLQILTRTLNVAARLLRLTFALLGLNFFGMTWPSPFFEAPPPKVS</sequence>
<dbReference type="EMBL" id="JBBKZU010000031">
    <property type="protein sequence ID" value="MEJ8816113.1"/>
    <property type="molecule type" value="Genomic_DNA"/>
</dbReference>
<feature type="transmembrane region" description="Helical" evidence="1">
    <location>
        <begin position="21"/>
        <end position="39"/>
    </location>
</feature>
<evidence type="ECO:0000256" key="1">
    <source>
        <dbReference type="SAM" id="Phobius"/>
    </source>
</evidence>
<dbReference type="RefSeq" id="WP_340361307.1">
    <property type="nucleotide sequence ID" value="NZ_JBBKZU010000031.1"/>
</dbReference>